<dbReference type="SUPFAM" id="SSF52402">
    <property type="entry name" value="Adenine nucleotide alpha hydrolases-like"/>
    <property type="match status" value="1"/>
</dbReference>
<protein>
    <submittedName>
        <fullName evidence="2">LPS biosynthesis protein WbpG</fullName>
    </submittedName>
</protein>
<sequence>MKYQVCSRCIMDTSDPEIKFDSAGVCNHCHRYDERALVELKHGPQGQKELADLVEVIKVDGKDKSYDCVIGVSGGVDSTMVAYKVKQMGLRPLAIHFDNGWNSELAVSNIEKTMKKLGIDLYTYVIDWNEFRDIQLSFIHAGVANIEAPTDHAIGALLYKMASKYGVKYLISGGNLETEGVMPSSWLYDNKDWKHIKGLHRIFGKVKLKTFPHYGLLHMVYYVFFRGIKFVKVLNYAPYNKNEAMELFRREFDWVPYAGKHYESIFTKFYQAYILPQKFGYDKRRPHLSSLVLSGQMTRDEALKELEMPLYQADELARDKEYVLKKFGLSEMEFDRIMSEKPKSYKEYPSNRRIFENLNKGFLGMVKRFAAGQRK</sequence>
<dbReference type="PATRIC" id="fig|1069642.3.peg.1661"/>
<name>K7Z9X1_BDEBC</name>
<dbReference type="STRING" id="1069642.Bdt_1679"/>
<evidence type="ECO:0000313" key="3">
    <source>
        <dbReference type="Proteomes" id="UP000010074"/>
    </source>
</evidence>
<dbReference type="RefSeq" id="WP_015090823.1">
    <property type="nucleotide sequence ID" value="NC_019567.1"/>
</dbReference>
<dbReference type="NCBIfam" id="TIGR03573">
    <property type="entry name" value="WbuX"/>
    <property type="match status" value="1"/>
</dbReference>
<dbReference type="EMBL" id="CP002930">
    <property type="protein sequence ID" value="AFY01374.1"/>
    <property type="molecule type" value="Genomic_DNA"/>
</dbReference>
<dbReference type="AlphaFoldDB" id="K7Z9X1"/>
<proteinExistence type="predicted"/>
<dbReference type="HOGENOM" id="CLU_056004_0_0_7"/>
<organism evidence="2 3">
    <name type="scientific">Bdellovibrio bacteriovorus str. Tiberius</name>
    <dbReference type="NCBI Taxonomy" id="1069642"/>
    <lineage>
        <taxon>Bacteria</taxon>
        <taxon>Pseudomonadati</taxon>
        <taxon>Bdellovibrionota</taxon>
        <taxon>Bdellovibrionia</taxon>
        <taxon>Bdellovibrionales</taxon>
        <taxon>Pseudobdellovibrionaceae</taxon>
        <taxon>Bdellovibrio</taxon>
    </lineage>
</organism>
<dbReference type="GO" id="GO:0008616">
    <property type="term" value="P:tRNA queuosine(34) biosynthetic process"/>
    <property type="evidence" value="ECO:0007669"/>
    <property type="project" value="UniProtKB-KW"/>
</dbReference>
<accession>K7Z9X1</accession>
<gene>
    <name evidence="2" type="primary">wbpG</name>
    <name evidence="2" type="ORF">Bdt_1679</name>
</gene>
<evidence type="ECO:0000313" key="2">
    <source>
        <dbReference type="EMBL" id="AFY01374.1"/>
    </source>
</evidence>
<dbReference type="InterPro" id="IPR020022">
    <property type="entry name" value="N-acetyl_sugar_amidoTrfase"/>
</dbReference>
<dbReference type="Pfam" id="PF06508">
    <property type="entry name" value="QueC"/>
    <property type="match status" value="1"/>
</dbReference>
<reference evidence="2 3" key="1">
    <citation type="journal article" date="2012" name="BMC Genomics">
        <title>Genome analysis of a simultaneously predatory and prey-independent, novel Bdellovibrio bacteriovorus from the River Tiber, supports in silico predictions of both ancient and recent lateral gene transfer from diverse bacteria.</title>
        <authorList>
            <person name="Hobley L."/>
            <person name="Lerner T.R."/>
            <person name="Williams L.E."/>
            <person name="Lambert C."/>
            <person name="Till R."/>
            <person name="Milner D.S."/>
            <person name="Basford S.M."/>
            <person name="Capeness M.J."/>
            <person name="Fenton A.K."/>
            <person name="Atterbury R.J."/>
            <person name="Harris M.A."/>
            <person name="Sockett R.E."/>
        </authorList>
    </citation>
    <scope>NUCLEOTIDE SEQUENCE [LARGE SCALE GENOMIC DNA]</scope>
    <source>
        <strain evidence="2 3">Tiberius</strain>
    </source>
</reference>
<keyword evidence="1" id="KW-0671">Queuosine biosynthesis</keyword>
<dbReference type="InterPro" id="IPR014729">
    <property type="entry name" value="Rossmann-like_a/b/a_fold"/>
</dbReference>
<dbReference type="KEGG" id="bbat:Bdt_1679"/>
<dbReference type="Proteomes" id="UP000010074">
    <property type="component" value="Chromosome"/>
</dbReference>
<dbReference type="InterPro" id="IPR018317">
    <property type="entry name" value="QueC"/>
</dbReference>
<dbReference type="OrthoDB" id="5366152at2"/>
<dbReference type="Gene3D" id="3.40.50.620">
    <property type="entry name" value="HUPs"/>
    <property type="match status" value="1"/>
</dbReference>
<evidence type="ECO:0000256" key="1">
    <source>
        <dbReference type="ARBA" id="ARBA00022785"/>
    </source>
</evidence>